<evidence type="ECO:0000256" key="3">
    <source>
        <dbReference type="ARBA" id="ARBA00004496"/>
    </source>
</evidence>
<evidence type="ECO:0000256" key="5">
    <source>
        <dbReference type="ARBA" id="ARBA00012513"/>
    </source>
</evidence>
<evidence type="ECO:0000256" key="13">
    <source>
        <dbReference type="ARBA" id="ARBA00023242"/>
    </source>
</evidence>
<evidence type="ECO:0000256" key="11">
    <source>
        <dbReference type="ARBA" id="ARBA00022777"/>
    </source>
</evidence>
<dbReference type="InterPro" id="IPR008271">
    <property type="entry name" value="Ser/Thr_kinase_AS"/>
</dbReference>
<dbReference type="PANTHER" id="PTHR22961">
    <property type="entry name" value="SER/THR PROTEIN KINASE-TRB"/>
    <property type="match status" value="1"/>
</dbReference>
<feature type="region of interest" description="Disordered" evidence="16">
    <location>
        <begin position="692"/>
        <end position="744"/>
    </location>
</feature>
<dbReference type="PROSITE" id="PS50011">
    <property type="entry name" value="PROTEIN_KINASE_DOM"/>
    <property type="match status" value="1"/>
</dbReference>
<comment type="subcellular location">
    <subcellularLocation>
        <location evidence="3">Cytoplasm</location>
    </subcellularLocation>
    <subcellularLocation>
        <location evidence="2">Nucleus</location>
    </subcellularLocation>
</comment>
<gene>
    <name evidence="18" type="ORF">ANN_13265</name>
</gene>
<feature type="domain" description="Protein kinase" evidence="17">
    <location>
        <begin position="148"/>
        <end position="442"/>
    </location>
</feature>
<keyword evidence="11" id="KW-0418">Kinase</keyword>
<evidence type="ECO:0000256" key="6">
    <source>
        <dbReference type="ARBA" id="ARBA00016813"/>
    </source>
</evidence>
<dbReference type="PANTHER" id="PTHR22961:SF16">
    <property type="entry name" value="SERINE_THREONINE-PROTEIN KINASE 40"/>
    <property type="match status" value="1"/>
</dbReference>
<keyword evidence="12" id="KW-0067">ATP-binding</keyword>
<evidence type="ECO:0000256" key="4">
    <source>
        <dbReference type="ARBA" id="ARBA00006692"/>
    </source>
</evidence>
<sequence>IFFPIAMENGTDMEDNEINVDNEFSSGSSQNTNFILHTSFQSEQTNYQLRTELPCSSVHSSKKCSRPMKTCERNNCTFKSKTEEAQEVPECEVSSDDDEQQKTARVQQIENHVRTRLTNTNESKRRKFEIPKEGTPVESKVVKKAGPYLLGPTLGSSPVKSIVQCLARRDGTDDFYTLKILTLRDGEEETQDDRQGKMLLHTEYSLLSLLHNQDGVIHHHGFFKDCALEERQTSDGRLVYTGRIKQRLCLVLDCLCAHDFSSRNADLLNLQHYVIREKKLSERESIVIFYDVVRVVESLHKRNIVHRDLKLGNLVLNRRTRRVTITNFCLGKHLGSENDLLKDQRGSPAYISPDVLCGKPYLGKPSDMWALGVVLFTMLYGQFPFYDSSPTQLFSKIKAADYSIPSDGRVSESTIALIHRLLVLEPQQRMTASEVLDSLSVIIASSKVGVNPYEALQVVPDIDDPKDDKIEVKQCLQEEPVMEKTENFSHQITLQEQIENVQHIRQSTMAVQRSRRVGHIPVQRIGQDAREVTAEELTQYQHLLPRTTSTQPLVPAGRPFSVVTQSIRNPIPQPQAPNPTVLDAQRTPPLSDNTPAGRPSSSSYPHHHHHHHSSSNVSVPMYQVQCNRGLASHTDSSVPAPHRGGCLAQGVRSLTAVQSQGSEVGQQQSASSVVKHNHRKCLSVTQQINDMLSRQQQPHASDSASCSNSSSSSSNSSSNNRVAQEGGGNSAVAGPSGSTNPAPSQVETVITSVVLSNRDTTSRQQQLASFLSSLGLASAVSVPAIPYVCNSHQSDAPGHAVQQATRTSDNVRSVVSVSRNLGSSAQPLRYHVREGTRSSLLQRESQIRRVTPRHYTISPRIQRNIVQNLSLIIRSRLEAGNHQTSDDSSSGRRN</sequence>
<feature type="non-terminal residue" evidence="18">
    <location>
        <position position="1"/>
    </location>
</feature>
<dbReference type="Proteomes" id="UP001148838">
    <property type="component" value="Unassembled WGS sequence"/>
</dbReference>
<dbReference type="InterPro" id="IPR000719">
    <property type="entry name" value="Prot_kinase_dom"/>
</dbReference>
<evidence type="ECO:0000313" key="19">
    <source>
        <dbReference type="Proteomes" id="UP001148838"/>
    </source>
</evidence>
<dbReference type="SMART" id="SM00220">
    <property type="entry name" value="S_TKc"/>
    <property type="match status" value="1"/>
</dbReference>
<reference evidence="18 19" key="1">
    <citation type="journal article" date="2022" name="Allergy">
        <title>Genome assembly and annotation of Periplaneta americana reveal a comprehensive cockroach allergen profile.</title>
        <authorList>
            <person name="Wang L."/>
            <person name="Xiong Q."/>
            <person name="Saelim N."/>
            <person name="Wang L."/>
            <person name="Nong W."/>
            <person name="Wan A.T."/>
            <person name="Shi M."/>
            <person name="Liu X."/>
            <person name="Cao Q."/>
            <person name="Hui J.H.L."/>
            <person name="Sookrung N."/>
            <person name="Leung T.F."/>
            <person name="Tungtrongchitr A."/>
            <person name="Tsui S.K.W."/>
        </authorList>
    </citation>
    <scope>NUCLEOTIDE SEQUENCE [LARGE SCALE GENOMIC DNA]</scope>
    <source>
        <strain evidence="18">PWHHKU_190912</strain>
    </source>
</reference>
<keyword evidence="9" id="KW-0808">Transferase</keyword>
<accession>A0ABQ8TL56</accession>
<keyword evidence="13" id="KW-0539">Nucleus</keyword>
<feature type="region of interest" description="Disordered" evidence="16">
    <location>
        <begin position="568"/>
        <end position="616"/>
    </location>
</feature>
<evidence type="ECO:0000256" key="8">
    <source>
        <dbReference type="ARBA" id="ARBA00022527"/>
    </source>
</evidence>
<name>A0ABQ8TL56_PERAM</name>
<comment type="function">
    <text evidence="1">May be a negative regulator of NF-kappa-B and p53-mediated gene transcription.</text>
</comment>
<dbReference type="CDD" id="cd13974">
    <property type="entry name" value="STKc_SHIK"/>
    <property type="match status" value="1"/>
</dbReference>
<dbReference type="InterPro" id="IPR011009">
    <property type="entry name" value="Kinase-like_dom_sf"/>
</dbReference>
<proteinExistence type="inferred from homology"/>
<comment type="catalytic activity">
    <reaction evidence="14">
        <text>L-threonyl-[protein] + ATP = O-phospho-L-threonyl-[protein] + ADP + H(+)</text>
        <dbReference type="Rhea" id="RHEA:46608"/>
        <dbReference type="Rhea" id="RHEA-COMP:11060"/>
        <dbReference type="Rhea" id="RHEA-COMP:11605"/>
        <dbReference type="ChEBI" id="CHEBI:15378"/>
        <dbReference type="ChEBI" id="CHEBI:30013"/>
        <dbReference type="ChEBI" id="CHEBI:30616"/>
        <dbReference type="ChEBI" id="CHEBI:61977"/>
        <dbReference type="ChEBI" id="CHEBI:456216"/>
        <dbReference type="EC" id="2.7.11.1"/>
    </reaction>
</comment>
<feature type="compositionally biased region" description="Low complexity" evidence="16">
    <location>
        <begin position="658"/>
        <end position="674"/>
    </location>
</feature>
<keyword evidence="7" id="KW-0963">Cytoplasm</keyword>
<keyword evidence="10" id="KW-0547">Nucleotide-binding</keyword>
<dbReference type="EMBL" id="JAJSOF020000009">
    <property type="protein sequence ID" value="KAJ4446568.1"/>
    <property type="molecule type" value="Genomic_DNA"/>
</dbReference>
<comment type="similarity">
    <text evidence="4">Belongs to the protein kinase superfamily. CAMK Ser/Thr protein kinase family.</text>
</comment>
<feature type="compositionally biased region" description="Low complexity" evidence="16">
    <location>
        <begin position="701"/>
        <end position="720"/>
    </location>
</feature>
<evidence type="ECO:0000256" key="7">
    <source>
        <dbReference type="ARBA" id="ARBA00022490"/>
    </source>
</evidence>
<protein>
    <recommendedName>
        <fullName evidence="6">Serine/threonine-protein kinase 40</fullName>
        <ecNumber evidence="5">2.7.11.1</ecNumber>
    </recommendedName>
</protein>
<dbReference type="Pfam" id="PF00069">
    <property type="entry name" value="Pkinase"/>
    <property type="match status" value="1"/>
</dbReference>
<dbReference type="InterPro" id="IPR024104">
    <property type="entry name" value="Tribbles/Ser_Thr_kinase_40"/>
</dbReference>
<comment type="catalytic activity">
    <reaction evidence="15">
        <text>L-seryl-[protein] + ATP = O-phospho-L-seryl-[protein] + ADP + H(+)</text>
        <dbReference type="Rhea" id="RHEA:17989"/>
        <dbReference type="Rhea" id="RHEA-COMP:9863"/>
        <dbReference type="Rhea" id="RHEA-COMP:11604"/>
        <dbReference type="ChEBI" id="CHEBI:15378"/>
        <dbReference type="ChEBI" id="CHEBI:29999"/>
        <dbReference type="ChEBI" id="CHEBI:30616"/>
        <dbReference type="ChEBI" id="CHEBI:83421"/>
        <dbReference type="ChEBI" id="CHEBI:456216"/>
        <dbReference type="EC" id="2.7.11.1"/>
    </reaction>
</comment>
<dbReference type="PROSITE" id="PS00108">
    <property type="entry name" value="PROTEIN_KINASE_ST"/>
    <property type="match status" value="1"/>
</dbReference>
<dbReference type="SUPFAM" id="SSF56112">
    <property type="entry name" value="Protein kinase-like (PK-like)"/>
    <property type="match status" value="1"/>
</dbReference>
<comment type="caution">
    <text evidence="18">The sequence shown here is derived from an EMBL/GenBank/DDBJ whole genome shotgun (WGS) entry which is preliminary data.</text>
</comment>
<dbReference type="InterPro" id="IPR024236">
    <property type="entry name" value="Ser/Thr_kinase_40"/>
</dbReference>
<evidence type="ECO:0000256" key="14">
    <source>
        <dbReference type="ARBA" id="ARBA00047899"/>
    </source>
</evidence>
<evidence type="ECO:0000256" key="10">
    <source>
        <dbReference type="ARBA" id="ARBA00022741"/>
    </source>
</evidence>
<dbReference type="Gene3D" id="1.10.510.10">
    <property type="entry name" value="Transferase(Phosphotransferase) domain 1"/>
    <property type="match status" value="1"/>
</dbReference>
<organism evidence="18 19">
    <name type="scientific">Periplaneta americana</name>
    <name type="common">American cockroach</name>
    <name type="synonym">Blatta americana</name>
    <dbReference type="NCBI Taxonomy" id="6978"/>
    <lineage>
        <taxon>Eukaryota</taxon>
        <taxon>Metazoa</taxon>
        <taxon>Ecdysozoa</taxon>
        <taxon>Arthropoda</taxon>
        <taxon>Hexapoda</taxon>
        <taxon>Insecta</taxon>
        <taxon>Pterygota</taxon>
        <taxon>Neoptera</taxon>
        <taxon>Polyneoptera</taxon>
        <taxon>Dictyoptera</taxon>
        <taxon>Blattodea</taxon>
        <taxon>Blattoidea</taxon>
        <taxon>Blattidae</taxon>
        <taxon>Blattinae</taxon>
        <taxon>Periplaneta</taxon>
    </lineage>
</organism>
<evidence type="ECO:0000256" key="12">
    <source>
        <dbReference type="ARBA" id="ARBA00022840"/>
    </source>
</evidence>
<evidence type="ECO:0000256" key="15">
    <source>
        <dbReference type="ARBA" id="ARBA00048679"/>
    </source>
</evidence>
<evidence type="ECO:0000259" key="17">
    <source>
        <dbReference type="PROSITE" id="PS50011"/>
    </source>
</evidence>
<dbReference type="EC" id="2.7.11.1" evidence="5"/>
<keyword evidence="8" id="KW-0723">Serine/threonine-protein kinase</keyword>
<evidence type="ECO:0000256" key="9">
    <source>
        <dbReference type="ARBA" id="ARBA00022679"/>
    </source>
</evidence>
<evidence type="ECO:0000256" key="1">
    <source>
        <dbReference type="ARBA" id="ARBA00003412"/>
    </source>
</evidence>
<evidence type="ECO:0000256" key="2">
    <source>
        <dbReference type="ARBA" id="ARBA00004123"/>
    </source>
</evidence>
<keyword evidence="19" id="KW-1185">Reference proteome</keyword>
<evidence type="ECO:0000256" key="16">
    <source>
        <dbReference type="SAM" id="MobiDB-lite"/>
    </source>
</evidence>
<evidence type="ECO:0000313" key="18">
    <source>
        <dbReference type="EMBL" id="KAJ4446568.1"/>
    </source>
</evidence>
<feature type="region of interest" description="Disordered" evidence="16">
    <location>
        <begin position="658"/>
        <end position="677"/>
    </location>
</feature>